<keyword evidence="2" id="KW-1185">Reference proteome</keyword>
<dbReference type="EMBL" id="JANBVN010000031">
    <property type="protein sequence ID" value="KAJ9160811.1"/>
    <property type="molecule type" value="Genomic_DNA"/>
</dbReference>
<comment type="caution">
    <text evidence="1">The sequence shown here is derived from an EMBL/GenBank/DDBJ whole genome shotgun (WGS) entry which is preliminary data.</text>
</comment>
<proteinExistence type="predicted"/>
<sequence length="75" mass="8417">MPGPRGTLDIPVQESFNEWTCVHASKRRAAKTYNIRDSPVVTHPSTSLTIAGLSMGERTGSRVFRRLWSYVAIVR</sequence>
<gene>
    <name evidence="1" type="ORF">NKR19_g2892</name>
</gene>
<evidence type="ECO:0000313" key="2">
    <source>
        <dbReference type="Proteomes" id="UP001174691"/>
    </source>
</evidence>
<reference evidence="1" key="1">
    <citation type="submission" date="2022-07" db="EMBL/GenBank/DDBJ databases">
        <title>Fungi with potential for degradation of polypropylene.</title>
        <authorList>
            <person name="Gostincar C."/>
        </authorList>
    </citation>
    <scope>NUCLEOTIDE SEQUENCE</scope>
    <source>
        <strain evidence="1">EXF-13287</strain>
    </source>
</reference>
<evidence type="ECO:0000313" key="1">
    <source>
        <dbReference type="EMBL" id="KAJ9160811.1"/>
    </source>
</evidence>
<protein>
    <submittedName>
        <fullName evidence="1">Uncharacterized protein</fullName>
    </submittedName>
</protein>
<accession>A0AA38S9R0</accession>
<dbReference type="AlphaFoldDB" id="A0AA38S9R0"/>
<dbReference type="Proteomes" id="UP001174691">
    <property type="component" value="Unassembled WGS sequence"/>
</dbReference>
<organism evidence="1 2">
    <name type="scientific">Coniochaeta hoffmannii</name>
    <dbReference type="NCBI Taxonomy" id="91930"/>
    <lineage>
        <taxon>Eukaryota</taxon>
        <taxon>Fungi</taxon>
        <taxon>Dikarya</taxon>
        <taxon>Ascomycota</taxon>
        <taxon>Pezizomycotina</taxon>
        <taxon>Sordariomycetes</taxon>
        <taxon>Sordariomycetidae</taxon>
        <taxon>Coniochaetales</taxon>
        <taxon>Coniochaetaceae</taxon>
        <taxon>Coniochaeta</taxon>
    </lineage>
</organism>
<name>A0AA38S9R0_9PEZI</name>